<feature type="coiled-coil region" evidence="8">
    <location>
        <begin position="438"/>
        <end position="486"/>
    </location>
</feature>
<dbReference type="RefSeq" id="XP_033772795.1">
    <property type="nucleotide sequence ID" value="XM_033916904.1"/>
</dbReference>
<dbReference type="GO" id="GO:0005814">
    <property type="term" value="C:centriole"/>
    <property type="evidence" value="ECO:0007669"/>
    <property type="project" value="UniProtKB-SubCell"/>
</dbReference>
<dbReference type="Proteomes" id="UP000515159">
    <property type="component" value="Chromosome 12"/>
</dbReference>
<dbReference type="AlphaFoldDB" id="A0A6P8NVJ4"/>
<evidence type="ECO:0000256" key="8">
    <source>
        <dbReference type="SAM" id="Coils"/>
    </source>
</evidence>
<dbReference type="GO" id="GO:0036064">
    <property type="term" value="C:ciliary basal body"/>
    <property type="evidence" value="ECO:0007669"/>
    <property type="project" value="TreeGrafter"/>
</dbReference>
<name>A0A6P8NVJ4_GEOSA</name>
<evidence type="ECO:0000256" key="1">
    <source>
        <dbReference type="ARBA" id="ARBA00004114"/>
    </source>
</evidence>
<comment type="subcellular location">
    <subcellularLocation>
        <location evidence="2">Cell projection</location>
        <location evidence="2">Cilium</location>
    </subcellularLocation>
    <subcellularLocation>
        <location evidence="1">Cytoplasm</location>
        <location evidence="1">Cytoskeleton</location>
        <location evidence="1">Microtubule organizing center</location>
        <location evidence="1">Centrosome</location>
        <location evidence="1">Centriole</location>
    </subcellularLocation>
</comment>
<accession>A0A6P8NVJ4</accession>
<keyword evidence="9" id="KW-1185">Reference proteome</keyword>
<feature type="coiled-coil region" evidence="8">
    <location>
        <begin position="523"/>
        <end position="589"/>
    </location>
</feature>
<sequence>MLEELSSECPRVEHQTPLQQSLDESSLTWLNREMVLLAKLHETEMATRSAEILMSSLREKVAEMPSAANLTASDVLNITKEKNQFLRELETFTILKGTLEHLLKRTEYRKFSSKEINNDIENLLERVFETETENMKLKNKVLETENYYEDLSRRLQLEKDLEMIIAKRKLEIKDMKCENSSLKEKTAHDKEALKKAIRTQKQRAQHFKTIAKNVPYQIRAQDNSLSEALSACNIWKSRHERAVEEKTELEIQFKTLTKHITGILADLQKIQDDDRSSKEQLLGKIHVAETENSNIVQENENLKASIGALENKNVSIEDELLDLQDKTKKQKSFVERYEAQVYKIQAEVMEIRNRLEKSLNEKKLINEQKNLEIEKVEAQMEANLDELEHVAGFLRAAEQRLQECQESLLIGKRKYTAQSKTYKKLQAKVDANNLILGNQSWQKTNVQIQRKLIELNQKFENMVKLNQELKGKLANQEKNLHHSEVQLFEKSKECSDLTRLLEAAVYEGKKQVFAEKKKITLSEKNFQKKVMDLEIELSMKKEEQKQITYVLSTSEKYYHLQMKDMQHSLDQTENQNQGAQKYVQFLKATYATMFE</sequence>
<keyword evidence="6" id="KW-0206">Cytoskeleton</keyword>
<dbReference type="PANTHER" id="PTHR23162">
    <property type="entry name" value="OUTER DENSE FIBER OF SPERM TAILS 2"/>
    <property type="match status" value="1"/>
</dbReference>
<dbReference type="GeneID" id="117346799"/>
<gene>
    <name evidence="10" type="primary">ODF2L</name>
</gene>
<feature type="coiled-coil region" evidence="8">
    <location>
        <begin position="285"/>
        <end position="390"/>
    </location>
</feature>
<proteinExistence type="inferred from homology"/>
<evidence type="ECO:0000256" key="3">
    <source>
        <dbReference type="ARBA" id="ARBA00009316"/>
    </source>
</evidence>
<protein>
    <submittedName>
        <fullName evidence="10">Protein BCAP isoform X2</fullName>
    </submittedName>
</protein>
<evidence type="ECO:0000256" key="2">
    <source>
        <dbReference type="ARBA" id="ARBA00004138"/>
    </source>
</evidence>
<evidence type="ECO:0000256" key="7">
    <source>
        <dbReference type="ARBA" id="ARBA00023273"/>
    </source>
</evidence>
<keyword evidence="7" id="KW-0966">Cell projection</keyword>
<evidence type="ECO:0000313" key="9">
    <source>
        <dbReference type="Proteomes" id="UP000515159"/>
    </source>
</evidence>
<comment type="similarity">
    <text evidence="3">Belongs to the ODF2 family.</text>
</comment>
<reference evidence="10" key="1">
    <citation type="submission" date="2025-08" db="UniProtKB">
        <authorList>
            <consortium name="RefSeq"/>
        </authorList>
    </citation>
    <scope>IDENTIFICATION</scope>
</reference>
<keyword evidence="5 8" id="KW-0175">Coiled coil</keyword>
<dbReference type="GO" id="GO:0005813">
    <property type="term" value="C:centrosome"/>
    <property type="evidence" value="ECO:0007669"/>
    <property type="project" value="TreeGrafter"/>
</dbReference>
<dbReference type="GO" id="GO:1902018">
    <property type="term" value="P:negative regulation of cilium assembly"/>
    <property type="evidence" value="ECO:0007669"/>
    <property type="project" value="TreeGrafter"/>
</dbReference>
<organism evidence="9 10">
    <name type="scientific">Geotrypetes seraphini</name>
    <name type="common">Gaboon caecilian</name>
    <name type="synonym">Caecilia seraphini</name>
    <dbReference type="NCBI Taxonomy" id="260995"/>
    <lineage>
        <taxon>Eukaryota</taxon>
        <taxon>Metazoa</taxon>
        <taxon>Chordata</taxon>
        <taxon>Craniata</taxon>
        <taxon>Vertebrata</taxon>
        <taxon>Euteleostomi</taxon>
        <taxon>Amphibia</taxon>
        <taxon>Gymnophiona</taxon>
        <taxon>Geotrypetes</taxon>
    </lineage>
</organism>
<keyword evidence="4" id="KW-0963">Cytoplasm</keyword>
<evidence type="ECO:0000256" key="6">
    <source>
        <dbReference type="ARBA" id="ARBA00023212"/>
    </source>
</evidence>
<evidence type="ECO:0000256" key="5">
    <source>
        <dbReference type="ARBA" id="ARBA00023054"/>
    </source>
</evidence>
<dbReference type="InterPro" id="IPR026099">
    <property type="entry name" value="Odf2-rel"/>
</dbReference>
<evidence type="ECO:0000313" key="10">
    <source>
        <dbReference type="RefSeq" id="XP_033772795.1"/>
    </source>
</evidence>
<dbReference type="CTD" id="57489"/>
<feature type="coiled-coil region" evidence="8">
    <location>
        <begin position="113"/>
        <end position="185"/>
    </location>
</feature>
<dbReference type="PANTHER" id="PTHR23162:SF7">
    <property type="entry name" value="PROTEIN BCAP"/>
    <property type="match status" value="1"/>
</dbReference>
<evidence type="ECO:0000256" key="4">
    <source>
        <dbReference type="ARBA" id="ARBA00022490"/>
    </source>
</evidence>